<evidence type="ECO:0000256" key="1">
    <source>
        <dbReference type="SAM" id="Coils"/>
    </source>
</evidence>
<dbReference type="PANTHER" id="PTHR21063:SF4">
    <property type="entry name" value="CD48 ANTIGEN-RELATED"/>
    <property type="match status" value="1"/>
</dbReference>
<dbReference type="PANTHER" id="PTHR21063">
    <property type="entry name" value="LFA-3"/>
    <property type="match status" value="1"/>
</dbReference>
<keyword evidence="1" id="KW-0175">Coiled coil</keyword>
<evidence type="ECO:0000256" key="2">
    <source>
        <dbReference type="SAM" id="Phobius"/>
    </source>
</evidence>
<keyword evidence="2" id="KW-0472">Membrane</keyword>
<dbReference type="SUPFAM" id="SSF48726">
    <property type="entry name" value="Immunoglobulin"/>
    <property type="match status" value="2"/>
</dbReference>
<dbReference type="InterPro" id="IPR036179">
    <property type="entry name" value="Ig-like_dom_sf"/>
</dbReference>
<evidence type="ECO:0000259" key="3">
    <source>
        <dbReference type="SMART" id="SM00409"/>
    </source>
</evidence>
<feature type="domain" description="Immunoglobulin" evidence="3">
    <location>
        <begin position="156"/>
        <end position="259"/>
    </location>
</feature>
<feature type="coiled-coil region" evidence="1">
    <location>
        <begin position="312"/>
        <end position="376"/>
    </location>
</feature>
<dbReference type="InterPro" id="IPR003599">
    <property type="entry name" value="Ig_sub"/>
</dbReference>
<feature type="transmembrane region" description="Helical" evidence="2">
    <location>
        <begin position="264"/>
        <end position="288"/>
    </location>
</feature>
<dbReference type="Proteomes" id="UP000694427">
    <property type="component" value="Unplaced"/>
</dbReference>
<proteinExistence type="predicted"/>
<feature type="domain" description="Immunoglobulin" evidence="3">
    <location>
        <begin position="46"/>
        <end position="144"/>
    </location>
</feature>
<dbReference type="InterPro" id="IPR013783">
    <property type="entry name" value="Ig-like_fold"/>
</dbReference>
<dbReference type="Ensembl" id="ENSCCRT00010112365.1">
    <property type="protein sequence ID" value="ENSCCRP00010101155.1"/>
    <property type="gene ID" value="ENSCCRG00010044486.1"/>
</dbReference>
<dbReference type="Gene3D" id="2.60.40.10">
    <property type="entry name" value="Immunoglobulins"/>
    <property type="match status" value="2"/>
</dbReference>
<reference evidence="4" key="1">
    <citation type="submission" date="2025-08" db="UniProtKB">
        <authorList>
            <consortium name="Ensembl"/>
        </authorList>
    </citation>
    <scope>IDENTIFICATION</scope>
</reference>
<keyword evidence="2" id="KW-0812">Transmembrane</keyword>
<accession>A0A8C1P5H6</accession>
<keyword evidence="2" id="KW-1133">Transmembrane helix</keyword>
<evidence type="ECO:0000313" key="4">
    <source>
        <dbReference type="Ensembl" id="ENSCCRP00010101155.1"/>
    </source>
</evidence>
<reference evidence="4" key="2">
    <citation type="submission" date="2025-09" db="UniProtKB">
        <authorList>
            <consortium name="Ensembl"/>
        </authorList>
    </citation>
    <scope>IDENTIFICATION</scope>
</reference>
<keyword evidence="5" id="KW-1185">Reference proteome</keyword>
<dbReference type="AlphaFoldDB" id="A0A8C1P5H6"/>
<dbReference type="SMART" id="SM00409">
    <property type="entry name" value="IG"/>
    <property type="match status" value="2"/>
</dbReference>
<name>A0A8C1P5H6_CYPCA</name>
<evidence type="ECO:0000313" key="5">
    <source>
        <dbReference type="Proteomes" id="UP000694427"/>
    </source>
</evidence>
<organism evidence="4 5">
    <name type="scientific">Cyprinus carpio</name>
    <name type="common">Common carp</name>
    <dbReference type="NCBI Taxonomy" id="7962"/>
    <lineage>
        <taxon>Eukaryota</taxon>
        <taxon>Metazoa</taxon>
        <taxon>Chordata</taxon>
        <taxon>Craniata</taxon>
        <taxon>Vertebrata</taxon>
        <taxon>Euteleostomi</taxon>
        <taxon>Actinopterygii</taxon>
        <taxon>Neopterygii</taxon>
        <taxon>Teleostei</taxon>
        <taxon>Ostariophysi</taxon>
        <taxon>Cypriniformes</taxon>
        <taxon>Cyprinidae</taxon>
        <taxon>Cyprininae</taxon>
        <taxon>Cyprinus</taxon>
    </lineage>
</organism>
<sequence>MSINDNKTIHRNQIFFGIFNIMKSTLEIVLFLLIMCGVFCAETDEVKSVSVMEGDAVTLNPDLTQIKGIVLLLWRFGDKGSTVAQIDGNEILYEDDEIFIDRLQLDQSGSLTIKNTRTKHTGLYEAEISHNNGTSYIKFSVTVYESPPEDSYRAEMKSVPVTEGDPVALRVPQLYGDELIVWRFGDEGKLIAKHDIEAKSSSFYDETDERFRNRLELDPQTGSLIITNTKSTDSGLYIVKISSNKQTSYQKYFVTISVPGLSPAAVAGIVVVLLVIAAAAAAAGVLFYRRRTSELKHQKSKISECHNETSEISEKLKRMSEISEELKQMTEDCEKELPEISEHHQTLKISERLKQMLKISEQLKQISKECEKELRKICERLKQMSLTNKEEISEQEICADATKEKMEKGERERRIVVKDTAISQATGGPCGADGRVLDMHGKSLVVRNTSTEHTGVHESTGKE</sequence>
<protein>
    <recommendedName>
        <fullName evidence="3">Immunoglobulin domain-containing protein</fullName>
    </recommendedName>
</protein>